<evidence type="ECO:0000313" key="3">
    <source>
        <dbReference type="EMBL" id="RWA04285.1"/>
    </source>
</evidence>
<dbReference type="Pfam" id="PF01784">
    <property type="entry name" value="DUF34_NIF3"/>
    <property type="match status" value="1"/>
</dbReference>
<dbReference type="PANTHER" id="PTHR13799">
    <property type="entry name" value="NGG1 INTERACTING FACTOR 3"/>
    <property type="match status" value="1"/>
</dbReference>
<dbReference type="Proteomes" id="UP000286045">
    <property type="component" value="Unassembled WGS sequence"/>
</dbReference>
<dbReference type="GO" id="GO:0005739">
    <property type="term" value="C:mitochondrion"/>
    <property type="evidence" value="ECO:0007669"/>
    <property type="project" value="TreeGrafter"/>
</dbReference>
<protein>
    <submittedName>
        <fullName evidence="3">Uncharacterized protein</fullName>
    </submittedName>
</protein>
<keyword evidence="4" id="KW-1185">Reference proteome</keyword>
<accession>A0A439CQ47</accession>
<sequence length="369" mass="39964">MLTSRNLLLLRSRSSLPSPKARPVIASVSIGTRAQAPLVHGRSTARPKTSFTINPAKTILRVGGISTMAGTPSFNNAVVQAMKNLYPEELADKSWDNTGLLLDQAPSFPEKAGSSKPTVLLANDLTQTVVDEALEKEANVIVCYHPVIFRPLKSLTTKDPMQTQLLRLIAAGISVYCPHTAVDAAVGGLNDWLCDILIDGDQEVKRTVAEPISRPLPESLQGQDVGYGRVFELSKSITLQTLLKRLSTGIGGQKYLMVALPPTLNDLTKTQIITKIAVCAGSGADVLKNTDAQVLVTGEMAHHYALRHTQLGQIVVTCFHSNSERKFLEQRLKPQLEAQLKNIGYGNALVLASSADRDPFDIIDVRDLA</sequence>
<name>A0A439CQ47_9PEZI</name>
<gene>
    <name evidence="3" type="ORF">EKO27_g10821</name>
</gene>
<feature type="binding site" evidence="2">
    <location>
        <position position="183"/>
    </location>
    <ligand>
        <name>a divalent metal cation</name>
        <dbReference type="ChEBI" id="CHEBI:60240"/>
        <label>1</label>
    </ligand>
</feature>
<keyword evidence="2" id="KW-0479">Metal-binding</keyword>
<feature type="binding site" evidence="2">
    <location>
        <position position="320"/>
    </location>
    <ligand>
        <name>a divalent metal cation</name>
        <dbReference type="ChEBI" id="CHEBI:60240"/>
        <label>1</label>
    </ligand>
</feature>
<dbReference type="PANTHER" id="PTHR13799:SF13">
    <property type="entry name" value="NIF3-LIKE PROTEIN 1"/>
    <property type="match status" value="1"/>
</dbReference>
<evidence type="ECO:0000256" key="2">
    <source>
        <dbReference type="PIRSR" id="PIRSR602678-1"/>
    </source>
</evidence>
<dbReference type="STRING" id="363999.A0A439CQ47"/>
<dbReference type="GO" id="GO:0046872">
    <property type="term" value="F:metal ion binding"/>
    <property type="evidence" value="ECO:0007669"/>
    <property type="project" value="UniProtKB-KW"/>
</dbReference>
<organism evidence="3 4">
    <name type="scientific">Xylaria grammica</name>
    <dbReference type="NCBI Taxonomy" id="363999"/>
    <lineage>
        <taxon>Eukaryota</taxon>
        <taxon>Fungi</taxon>
        <taxon>Dikarya</taxon>
        <taxon>Ascomycota</taxon>
        <taxon>Pezizomycotina</taxon>
        <taxon>Sordariomycetes</taxon>
        <taxon>Xylariomycetidae</taxon>
        <taxon>Xylariales</taxon>
        <taxon>Xylariaceae</taxon>
        <taxon>Xylaria</taxon>
    </lineage>
</organism>
<dbReference type="Gene3D" id="3.40.1390.30">
    <property type="entry name" value="NIF3 (NGG1p interacting factor 3)-like"/>
    <property type="match status" value="1"/>
</dbReference>
<dbReference type="NCBIfam" id="TIGR00486">
    <property type="entry name" value="YbgI_SA1388"/>
    <property type="match status" value="1"/>
</dbReference>
<feature type="binding site" evidence="2">
    <location>
        <position position="145"/>
    </location>
    <ligand>
        <name>a divalent metal cation</name>
        <dbReference type="ChEBI" id="CHEBI:60240"/>
        <label>1</label>
    </ligand>
</feature>
<evidence type="ECO:0000313" key="4">
    <source>
        <dbReference type="Proteomes" id="UP000286045"/>
    </source>
</evidence>
<comment type="similarity">
    <text evidence="1">Belongs to the GTP cyclohydrolase I type 2/NIF3 family.</text>
</comment>
<dbReference type="SUPFAM" id="SSF102705">
    <property type="entry name" value="NIF3 (NGG1p interacting factor 3)-like"/>
    <property type="match status" value="1"/>
</dbReference>
<dbReference type="InterPro" id="IPR002678">
    <property type="entry name" value="DUF34/NIF3"/>
</dbReference>
<comment type="caution">
    <text evidence="3">The sequence shown here is derived from an EMBL/GenBank/DDBJ whole genome shotgun (WGS) entry which is preliminary data.</text>
</comment>
<dbReference type="EMBL" id="RYZI01000595">
    <property type="protein sequence ID" value="RWA04285.1"/>
    <property type="molecule type" value="Genomic_DNA"/>
</dbReference>
<dbReference type="InterPro" id="IPR036069">
    <property type="entry name" value="DUF34/NIF3_sf"/>
</dbReference>
<evidence type="ECO:0000256" key="1">
    <source>
        <dbReference type="ARBA" id="ARBA00006964"/>
    </source>
</evidence>
<feature type="binding site" evidence="2">
    <location>
        <position position="324"/>
    </location>
    <ligand>
        <name>a divalent metal cation</name>
        <dbReference type="ChEBI" id="CHEBI:60240"/>
        <label>1</label>
    </ligand>
</feature>
<proteinExistence type="inferred from homology"/>
<dbReference type="FunFam" id="3.40.1390.30:FF:000001">
    <property type="entry name" value="GTP cyclohydrolase 1 type 2"/>
    <property type="match status" value="1"/>
</dbReference>
<dbReference type="AlphaFoldDB" id="A0A439CQ47"/>
<reference evidence="3 4" key="1">
    <citation type="submission" date="2018-12" db="EMBL/GenBank/DDBJ databases">
        <title>Draft genome sequence of Xylaria grammica IHI A82.</title>
        <authorList>
            <person name="Buettner E."/>
            <person name="Kellner H."/>
        </authorList>
    </citation>
    <scope>NUCLEOTIDE SEQUENCE [LARGE SCALE GENOMIC DNA]</scope>
    <source>
        <strain evidence="3 4">IHI A82</strain>
    </source>
</reference>